<feature type="transmembrane region" description="Helical" evidence="10">
    <location>
        <begin position="468"/>
        <end position="491"/>
    </location>
</feature>
<evidence type="ECO:0000313" key="11">
    <source>
        <dbReference type="EMBL" id="CAH1785051.1"/>
    </source>
</evidence>
<feature type="transmembrane region" description="Helical" evidence="10">
    <location>
        <begin position="171"/>
        <end position="190"/>
    </location>
</feature>
<evidence type="ECO:0000256" key="8">
    <source>
        <dbReference type="ARBA" id="ARBA00023136"/>
    </source>
</evidence>
<keyword evidence="8 10" id="KW-0472">Membrane</keyword>
<dbReference type="PANTHER" id="PTHR16228">
    <property type="entry name" value="DIVALENT CATION TRANSPORTER SOLUTE CARRIER FAMILY 41"/>
    <property type="match status" value="1"/>
</dbReference>
<dbReference type="Gene3D" id="1.10.357.20">
    <property type="entry name" value="SLC41 divalent cation transporters, integral membrane domain"/>
    <property type="match status" value="2"/>
</dbReference>
<dbReference type="FunFam" id="1.10.357.20:FF:000001">
    <property type="entry name" value="Solute carrier family 41 member 2"/>
    <property type="match status" value="1"/>
</dbReference>
<organism evidence="11 12">
    <name type="scientific">Owenia fusiformis</name>
    <name type="common">Polychaete worm</name>
    <dbReference type="NCBI Taxonomy" id="6347"/>
    <lineage>
        <taxon>Eukaryota</taxon>
        <taxon>Metazoa</taxon>
        <taxon>Spiralia</taxon>
        <taxon>Lophotrochozoa</taxon>
        <taxon>Annelida</taxon>
        <taxon>Polychaeta</taxon>
        <taxon>Sedentaria</taxon>
        <taxon>Canalipalpata</taxon>
        <taxon>Sabellida</taxon>
        <taxon>Oweniida</taxon>
        <taxon>Oweniidae</taxon>
        <taxon>Owenia</taxon>
    </lineage>
</organism>
<dbReference type="FunFam" id="1.10.357.20:FF:000002">
    <property type="entry name" value="Solute carrier family 41, member 2"/>
    <property type="match status" value="1"/>
</dbReference>
<keyword evidence="5" id="KW-0460">Magnesium</keyword>
<accession>A0A8J1XFA3</accession>
<dbReference type="Proteomes" id="UP000749559">
    <property type="component" value="Unassembled WGS sequence"/>
</dbReference>
<dbReference type="AlphaFoldDB" id="A0A8J1XFA3"/>
<reference evidence="11" key="1">
    <citation type="submission" date="2022-03" db="EMBL/GenBank/DDBJ databases">
        <authorList>
            <person name="Martin C."/>
        </authorList>
    </citation>
    <scope>NUCLEOTIDE SEQUENCE</scope>
</reference>
<sequence>MADTAVTSMRQRRSHALTDSSPPDTNIPTQQNNQKLIEGISKQANKMALTDSDIELPLLENEADPKVVIEDKDISEEEETSLSIALQVFLPYIIAGFGTVGAGIVLDQVQHWEVFKVVSEAFILVPALLGLKGNLEMTLASRLSTQANCGNLDSRTEQWKAIGGNLALTQAQAIVVGFLASMAAMILGWIPQGKFNLQHGLLLCSSSMLTASLASLVLGTVMIVVVLLSRRFRINPDNVATPIAASLGDLTTLMLLSAITTFIYKAIQAQSFWVAPVIIGIFLLLTPLWVWVSVNNKYVNEVIYTGWTPVICAMVISSCGGLILDATVSDPRYHGMAVFQPVINGVGGNLVAVHASRMSTALHRVSKPGVLPDNFLKGCPNIFSSFCGKGISAKTSRVLTAMVIPGHLVFMYFISYMKAGHVAFTIVFALVYLSACMIQVLLLLFIASWMVHKMWQSGDDPDNFAIPYLTAIGDLLGTGLLAAAFALLQAMGHVNANTLER</sequence>
<dbReference type="Pfam" id="PF01769">
    <property type="entry name" value="MgtE"/>
    <property type="match status" value="2"/>
</dbReference>
<dbReference type="InterPro" id="IPR036739">
    <property type="entry name" value="SLC41_membr_dom_sf"/>
</dbReference>
<dbReference type="InterPro" id="IPR045349">
    <property type="entry name" value="SLC41A1-3"/>
</dbReference>
<comment type="caution">
    <text evidence="11">The sequence shown here is derived from an EMBL/GenBank/DDBJ whole genome shotgun (WGS) entry which is preliminary data.</text>
</comment>
<feature type="region of interest" description="Disordered" evidence="9">
    <location>
        <begin position="1"/>
        <end position="31"/>
    </location>
</feature>
<feature type="transmembrane region" description="Helical" evidence="10">
    <location>
        <begin position="240"/>
        <end position="264"/>
    </location>
</feature>
<feature type="transmembrane region" description="Helical" evidence="10">
    <location>
        <begin position="84"/>
        <end position="106"/>
    </location>
</feature>
<evidence type="ECO:0000256" key="6">
    <source>
        <dbReference type="ARBA" id="ARBA00022989"/>
    </source>
</evidence>
<comment type="similarity">
    <text evidence="2">Belongs to the SLC41A transporter family.</text>
</comment>
<feature type="transmembrane region" description="Helical" evidence="10">
    <location>
        <begin position="304"/>
        <end position="324"/>
    </location>
</feature>
<dbReference type="GO" id="GO:0005886">
    <property type="term" value="C:plasma membrane"/>
    <property type="evidence" value="ECO:0007669"/>
    <property type="project" value="TreeGrafter"/>
</dbReference>
<evidence type="ECO:0000256" key="7">
    <source>
        <dbReference type="ARBA" id="ARBA00023065"/>
    </source>
</evidence>
<evidence type="ECO:0000256" key="2">
    <source>
        <dbReference type="ARBA" id="ARBA00009749"/>
    </source>
</evidence>
<protein>
    <submittedName>
        <fullName evidence="11">Uncharacterized protein</fullName>
    </submittedName>
</protein>
<feature type="transmembrane region" description="Helical" evidence="10">
    <location>
        <begin position="271"/>
        <end position="292"/>
    </location>
</feature>
<evidence type="ECO:0000313" key="12">
    <source>
        <dbReference type="Proteomes" id="UP000749559"/>
    </source>
</evidence>
<dbReference type="InterPro" id="IPR006667">
    <property type="entry name" value="SLC41_membr_dom"/>
</dbReference>
<dbReference type="SUPFAM" id="SSF161093">
    <property type="entry name" value="MgtE membrane domain-like"/>
    <property type="match status" value="2"/>
</dbReference>
<evidence type="ECO:0000256" key="9">
    <source>
        <dbReference type="SAM" id="MobiDB-lite"/>
    </source>
</evidence>
<dbReference type="GO" id="GO:0008324">
    <property type="term" value="F:monoatomic cation transmembrane transporter activity"/>
    <property type="evidence" value="ECO:0007669"/>
    <property type="project" value="InterPro"/>
</dbReference>
<keyword evidence="12" id="KW-1185">Reference proteome</keyword>
<feature type="transmembrane region" description="Helical" evidence="10">
    <location>
        <begin position="202"/>
        <end position="228"/>
    </location>
</feature>
<feature type="transmembrane region" description="Helical" evidence="10">
    <location>
        <begin position="398"/>
        <end position="416"/>
    </location>
</feature>
<proteinExistence type="inferred from homology"/>
<comment type="subcellular location">
    <subcellularLocation>
        <location evidence="1">Membrane</location>
        <topology evidence="1">Multi-pass membrane protein</topology>
    </subcellularLocation>
</comment>
<evidence type="ECO:0000256" key="1">
    <source>
        <dbReference type="ARBA" id="ARBA00004141"/>
    </source>
</evidence>
<keyword evidence="7" id="KW-0406">Ion transport</keyword>
<keyword evidence="3" id="KW-0813">Transport</keyword>
<evidence type="ECO:0000256" key="3">
    <source>
        <dbReference type="ARBA" id="ARBA00022448"/>
    </source>
</evidence>
<evidence type="ECO:0000256" key="5">
    <source>
        <dbReference type="ARBA" id="ARBA00022842"/>
    </source>
</evidence>
<dbReference type="PANTHER" id="PTHR16228:SF7">
    <property type="entry name" value="SLC41A_MGTE INTEGRAL MEMBRANE DOMAIN-CONTAINING PROTEIN"/>
    <property type="match status" value="1"/>
</dbReference>
<dbReference type="EMBL" id="CAIIXF020000005">
    <property type="protein sequence ID" value="CAH1785051.1"/>
    <property type="molecule type" value="Genomic_DNA"/>
</dbReference>
<keyword evidence="6 10" id="KW-1133">Transmembrane helix</keyword>
<name>A0A8J1XFA3_OWEFU</name>
<evidence type="ECO:0000256" key="4">
    <source>
        <dbReference type="ARBA" id="ARBA00022692"/>
    </source>
</evidence>
<feature type="transmembrane region" description="Helical" evidence="10">
    <location>
        <begin position="422"/>
        <end position="447"/>
    </location>
</feature>
<gene>
    <name evidence="11" type="ORF">OFUS_LOCUS11159</name>
</gene>
<evidence type="ECO:0000256" key="10">
    <source>
        <dbReference type="SAM" id="Phobius"/>
    </source>
</evidence>
<keyword evidence="4 10" id="KW-0812">Transmembrane</keyword>
<feature type="compositionally biased region" description="Polar residues" evidence="9">
    <location>
        <begin position="17"/>
        <end position="31"/>
    </location>
</feature>
<dbReference type="OrthoDB" id="5791097at2759"/>